<dbReference type="EMBL" id="JAHFVK010000001">
    <property type="protein sequence ID" value="MBT2133701.1"/>
    <property type="molecule type" value="Genomic_DNA"/>
</dbReference>
<evidence type="ECO:0000313" key="3">
    <source>
        <dbReference type="Proteomes" id="UP000811255"/>
    </source>
</evidence>
<comment type="caution">
    <text evidence="2">The sequence shown here is derived from an EMBL/GenBank/DDBJ whole genome shotgun (WGS) entry which is preliminary data.</text>
</comment>
<proteinExistence type="predicted"/>
<dbReference type="Proteomes" id="UP000811255">
    <property type="component" value="Unassembled WGS sequence"/>
</dbReference>
<name>A0ABS5W1Q4_9SPHN</name>
<keyword evidence="1" id="KW-0732">Signal</keyword>
<keyword evidence="3" id="KW-1185">Reference proteome</keyword>
<evidence type="ECO:0000313" key="2">
    <source>
        <dbReference type="EMBL" id="MBT2133701.1"/>
    </source>
</evidence>
<accession>A0ABS5W1Q4</accession>
<protein>
    <submittedName>
        <fullName evidence="2">Uncharacterized protein</fullName>
    </submittedName>
</protein>
<reference evidence="2 3" key="1">
    <citation type="submission" date="2021-05" db="EMBL/GenBank/DDBJ databases">
        <title>Croceibacterium sp. LX-88 genome sequence.</title>
        <authorList>
            <person name="Luo X."/>
        </authorList>
    </citation>
    <scope>NUCLEOTIDE SEQUENCE [LARGE SCALE GENOMIC DNA]</scope>
    <source>
        <strain evidence="2 3">LX-88</strain>
    </source>
</reference>
<feature type="signal peptide" evidence="1">
    <location>
        <begin position="1"/>
        <end position="18"/>
    </location>
</feature>
<sequence>MRTAIALLALALTTGAVAPNEVPLAPVPGAKHALANTKADSCIGRIELVRQERGQPALQRDADKAEEGMLIAAVDHKIDGCSVLVMRNDTSDVRPVPTINEPAQVRPLR</sequence>
<evidence type="ECO:0000256" key="1">
    <source>
        <dbReference type="SAM" id="SignalP"/>
    </source>
</evidence>
<organism evidence="2 3">
    <name type="scientific">Croceibacterium selenioxidans</name>
    <dbReference type="NCBI Taxonomy" id="2838833"/>
    <lineage>
        <taxon>Bacteria</taxon>
        <taxon>Pseudomonadati</taxon>
        <taxon>Pseudomonadota</taxon>
        <taxon>Alphaproteobacteria</taxon>
        <taxon>Sphingomonadales</taxon>
        <taxon>Erythrobacteraceae</taxon>
        <taxon>Croceibacterium</taxon>
    </lineage>
</organism>
<feature type="chain" id="PRO_5046937463" evidence="1">
    <location>
        <begin position="19"/>
        <end position="109"/>
    </location>
</feature>
<dbReference type="RefSeq" id="WP_214535038.1">
    <property type="nucleotide sequence ID" value="NZ_JAHFVK010000001.1"/>
</dbReference>
<gene>
    <name evidence="2" type="ORF">KK137_05075</name>
</gene>